<dbReference type="InterPro" id="IPR013762">
    <property type="entry name" value="Integrase-like_cat_sf"/>
</dbReference>
<evidence type="ECO:0000313" key="4">
    <source>
        <dbReference type="EMBL" id="PXV58849.1"/>
    </source>
</evidence>
<dbReference type="InterPro" id="IPR011010">
    <property type="entry name" value="DNA_brk_join_enz"/>
</dbReference>
<evidence type="ECO:0000256" key="2">
    <source>
        <dbReference type="ARBA" id="ARBA00023172"/>
    </source>
</evidence>
<keyword evidence="5" id="KW-1185">Reference proteome</keyword>
<dbReference type="Proteomes" id="UP000247973">
    <property type="component" value="Unassembled WGS sequence"/>
</dbReference>
<reference evidence="4 5" key="1">
    <citation type="submission" date="2018-03" db="EMBL/GenBank/DDBJ databases">
        <title>Genomic Encyclopedia of Archaeal and Bacterial Type Strains, Phase II (KMG-II): from individual species to whole genera.</title>
        <authorList>
            <person name="Goeker M."/>
        </authorList>
    </citation>
    <scope>NUCLEOTIDE SEQUENCE [LARGE SCALE GENOMIC DNA]</scope>
    <source>
        <strain evidence="4 5">DSM 100214</strain>
    </source>
</reference>
<protein>
    <submittedName>
        <fullName evidence="4">Site-specific recombinase XerD</fullName>
    </submittedName>
</protein>
<sequence>MATLTFYLRASSRIGCHAGTLCFRIIHARRVLSHSTNIRLYCREWDSTSRRIVLSDSSEERITYLNKAEQQQQNIEQSFAHIIHNLEESGRYRVEDIMGRYRLRLDSHWLYHFTGQQSHTLIASGRERTARAYRTAARGLIAFNAGRDLPLKHLNSCLIKDFENDMKHKGKTLNTISFYMRNLRAIYNKAIACKRIADTGQNPFSDVYTGVQKTRKRSLTMDQLKTLNDLDLSLGSGTTAGAKEGSSVRDQEIFRGLDAARRLFLFCFHARGMSFVDLAYLRKENIQGKRIRYYRKKTGGLIELKITPVMQEIIHSFSLQTRDSLYIFPILVSPHKPLRLQYESGLRLQNNRLKRLARLAGIHSAVSTHVSRHSWASAAKKENLPVIPVRSMPRR</sequence>
<evidence type="ECO:0000313" key="5">
    <source>
        <dbReference type="Proteomes" id="UP000247973"/>
    </source>
</evidence>
<accession>A0A2V3PJU6</accession>
<feature type="domain" description="Phage integrase SAM-like" evidence="3">
    <location>
        <begin position="123"/>
        <end position="196"/>
    </location>
</feature>
<name>A0A2V3PJU6_9BACT</name>
<dbReference type="Gene3D" id="1.10.150.130">
    <property type="match status" value="1"/>
</dbReference>
<dbReference type="Pfam" id="PF13102">
    <property type="entry name" value="Phage_int_SAM_5"/>
    <property type="match status" value="1"/>
</dbReference>
<organism evidence="4 5">
    <name type="scientific">Dysgonomonas alginatilytica</name>
    <dbReference type="NCBI Taxonomy" id="1605892"/>
    <lineage>
        <taxon>Bacteria</taxon>
        <taxon>Pseudomonadati</taxon>
        <taxon>Bacteroidota</taxon>
        <taxon>Bacteroidia</taxon>
        <taxon>Bacteroidales</taxon>
        <taxon>Dysgonomonadaceae</taxon>
        <taxon>Dysgonomonas</taxon>
    </lineage>
</organism>
<dbReference type="GO" id="GO:0003677">
    <property type="term" value="F:DNA binding"/>
    <property type="evidence" value="ECO:0007669"/>
    <property type="project" value="UniProtKB-KW"/>
</dbReference>
<dbReference type="Gene3D" id="1.10.443.10">
    <property type="entry name" value="Intergrase catalytic core"/>
    <property type="match status" value="1"/>
</dbReference>
<keyword evidence="2" id="KW-0233">DNA recombination</keyword>
<dbReference type="OrthoDB" id="1094492at2"/>
<dbReference type="GO" id="GO:0006310">
    <property type="term" value="P:DNA recombination"/>
    <property type="evidence" value="ECO:0007669"/>
    <property type="project" value="UniProtKB-KW"/>
</dbReference>
<evidence type="ECO:0000256" key="1">
    <source>
        <dbReference type="ARBA" id="ARBA00023125"/>
    </source>
</evidence>
<dbReference type="InterPro" id="IPR010998">
    <property type="entry name" value="Integrase_recombinase_N"/>
</dbReference>
<keyword evidence="1" id="KW-0238">DNA-binding</keyword>
<comment type="caution">
    <text evidence="4">The sequence shown here is derived from an EMBL/GenBank/DDBJ whole genome shotgun (WGS) entry which is preliminary data.</text>
</comment>
<dbReference type="AlphaFoldDB" id="A0A2V3PJU6"/>
<proteinExistence type="predicted"/>
<gene>
    <name evidence="4" type="ORF">CLV62_14329</name>
</gene>
<dbReference type="GO" id="GO:0015074">
    <property type="term" value="P:DNA integration"/>
    <property type="evidence" value="ECO:0007669"/>
    <property type="project" value="InterPro"/>
</dbReference>
<dbReference type="InterPro" id="IPR025269">
    <property type="entry name" value="SAM-like_dom"/>
</dbReference>
<dbReference type="SUPFAM" id="SSF56349">
    <property type="entry name" value="DNA breaking-rejoining enzymes"/>
    <property type="match status" value="1"/>
</dbReference>
<evidence type="ECO:0000259" key="3">
    <source>
        <dbReference type="Pfam" id="PF13102"/>
    </source>
</evidence>
<dbReference type="EMBL" id="QICL01000043">
    <property type="protein sequence ID" value="PXV58849.1"/>
    <property type="molecule type" value="Genomic_DNA"/>
</dbReference>